<reference evidence="2 3" key="1">
    <citation type="submission" date="2016-10" db="EMBL/GenBank/DDBJ databases">
        <authorList>
            <person name="de Groot N.N."/>
        </authorList>
    </citation>
    <scope>NUCLEOTIDE SEQUENCE [LARGE SCALE GENOMIC DNA]</scope>
    <source>
        <strain evidence="2 3">DSM 25927</strain>
    </source>
</reference>
<dbReference type="AlphaFoldDB" id="A0A1H9BC64"/>
<dbReference type="OrthoDB" id="3182121at2"/>
<name>A0A1H9BC64_9GAMM</name>
<dbReference type="Pfam" id="PF13452">
    <property type="entry name" value="FAS1_DH_region"/>
    <property type="match status" value="1"/>
</dbReference>
<dbReference type="InterPro" id="IPR039569">
    <property type="entry name" value="FAS1-like_DH_region"/>
</dbReference>
<sequence>MAIDRRHLGYRHPPFTVTVDSQRLARFAAAVGFPLQDGQAAPPTFMKAIEGEHDSSRAILGALGVELKRVLHAQQQFDYHRSIHSGDVLQVERVVTDIQMKKGGALEFITIESSIRHRDGQLAGISRQLILVRNPAEAA</sequence>
<organism evidence="2 3">
    <name type="scientific">Solimonas aquatica</name>
    <dbReference type="NCBI Taxonomy" id="489703"/>
    <lineage>
        <taxon>Bacteria</taxon>
        <taxon>Pseudomonadati</taxon>
        <taxon>Pseudomonadota</taxon>
        <taxon>Gammaproteobacteria</taxon>
        <taxon>Nevskiales</taxon>
        <taxon>Nevskiaceae</taxon>
        <taxon>Solimonas</taxon>
    </lineage>
</organism>
<protein>
    <submittedName>
        <fullName evidence="2">N-terminal half of MaoC dehydratase</fullName>
    </submittedName>
</protein>
<dbReference type="SUPFAM" id="SSF54637">
    <property type="entry name" value="Thioesterase/thiol ester dehydrase-isomerase"/>
    <property type="match status" value="1"/>
</dbReference>
<dbReference type="InterPro" id="IPR029069">
    <property type="entry name" value="HotDog_dom_sf"/>
</dbReference>
<evidence type="ECO:0000313" key="2">
    <source>
        <dbReference type="EMBL" id="SEP86435.1"/>
    </source>
</evidence>
<dbReference type="STRING" id="489703.SAMN04488038_10231"/>
<dbReference type="Gene3D" id="3.10.129.10">
    <property type="entry name" value="Hotdog Thioesterase"/>
    <property type="match status" value="1"/>
</dbReference>
<feature type="domain" description="FAS1-like dehydratase" evidence="1">
    <location>
        <begin position="18"/>
        <end position="121"/>
    </location>
</feature>
<evidence type="ECO:0000259" key="1">
    <source>
        <dbReference type="Pfam" id="PF13452"/>
    </source>
</evidence>
<keyword evidence="3" id="KW-1185">Reference proteome</keyword>
<proteinExistence type="predicted"/>
<dbReference type="RefSeq" id="WP_093281759.1">
    <property type="nucleotide sequence ID" value="NZ_FOFS01000002.1"/>
</dbReference>
<evidence type="ECO:0000313" key="3">
    <source>
        <dbReference type="Proteomes" id="UP000199233"/>
    </source>
</evidence>
<dbReference type="Proteomes" id="UP000199233">
    <property type="component" value="Unassembled WGS sequence"/>
</dbReference>
<dbReference type="EMBL" id="FOFS01000002">
    <property type="protein sequence ID" value="SEP86435.1"/>
    <property type="molecule type" value="Genomic_DNA"/>
</dbReference>
<accession>A0A1H9BC64</accession>
<gene>
    <name evidence="2" type="ORF">SAMN04488038_10231</name>
</gene>